<reference evidence="1" key="2">
    <citation type="submission" date="2022-01" db="EMBL/GenBank/DDBJ databases">
        <authorList>
            <person name="Yamashiro T."/>
            <person name="Shiraishi A."/>
            <person name="Satake H."/>
            <person name="Nakayama K."/>
        </authorList>
    </citation>
    <scope>NUCLEOTIDE SEQUENCE</scope>
</reference>
<dbReference type="EMBL" id="BQNB010013945">
    <property type="protein sequence ID" value="GJT22132.1"/>
    <property type="molecule type" value="Genomic_DNA"/>
</dbReference>
<evidence type="ECO:0008006" key="3">
    <source>
        <dbReference type="Google" id="ProtNLM"/>
    </source>
</evidence>
<reference evidence="1" key="1">
    <citation type="journal article" date="2022" name="Int. J. Mol. Sci.">
        <title>Draft Genome of Tanacetum Coccineum: Genomic Comparison of Closely Related Tanacetum-Family Plants.</title>
        <authorList>
            <person name="Yamashiro T."/>
            <person name="Shiraishi A."/>
            <person name="Nakayama K."/>
            <person name="Satake H."/>
        </authorList>
    </citation>
    <scope>NUCLEOTIDE SEQUENCE</scope>
</reference>
<proteinExistence type="predicted"/>
<gene>
    <name evidence="1" type="ORF">Tco_0892069</name>
</gene>
<dbReference type="Proteomes" id="UP001151760">
    <property type="component" value="Unassembled WGS sequence"/>
</dbReference>
<comment type="caution">
    <text evidence="1">The sequence shown here is derived from an EMBL/GenBank/DDBJ whole genome shotgun (WGS) entry which is preliminary data.</text>
</comment>
<accession>A0ABQ5C6N9</accession>
<evidence type="ECO:0000313" key="2">
    <source>
        <dbReference type="Proteomes" id="UP001151760"/>
    </source>
</evidence>
<sequence length="203" mass="22265">MSSSTHPIIIPSYFDVEDAFSSTNTLDYTPASPDYFLTSSGNTSLDPLDDLSKYLLASLAISPFHDDLYMKVMQAYNATMLPLSPMFDPQDFFLHEEILPPQKRARFLSSSSDFSTPPQNGVPKWTLTSTAPAMIQATIKKLVADSVVAALEAQAATMVKAGDTNRNTQQGKTPVARKCSYKEFMSCQPFNFKGTEGAVGLIR</sequence>
<keyword evidence="2" id="KW-1185">Reference proteome</keyword>
<protein>
    <recommendedName>
        <fullName evidence="3">Reverse transcriptase domain-containing protein</fullName>
    </recommendedName>
</protein>
<organism evidence="1 2">
    <name type="scientific">Tanacetum coccineum</name>
    <dbReference type="NCBI Taxonomy" id="301880"/>
    <lineage>
        <taxon>Eukaryota</taxon>
        <taxon>Viridiplantae</taxon>
        <taxon>Streptophyta</taxon>
        <taxon>Embryophyta</taxon>
        <taxon>Tracheophyta</taxon>
        <taxon>Spermatophyta</taxon>
        <taxon>Magnoliopsida</taxon>
        <taxon>eudicotyledons</taxon>
        <taxon>Gunneridae</taxon>
        <taxon>Pentapetalae</taxon>
        <taxon>asterids</taxon>
        <taxon>campanulids</taxon>
        <taxon>Asterales</taxon>
        <taxon>Asteraceae</taxon>
        <taxon>Asteroideae</taxon>
        <taxon>Anthemideae</taxon>
        <taxon>Anthemidinae</taxon>
        <taxon>Tanacetum</taxon>
    </lineage>
</organism>
<name>A0ABQ5C6N9_9ASTR</name>
<evidence type="ECO:0000313" key="1">
    <source>
        <dbReference type="EMBL" id="GJT22132.1"/>
    </source>
</evidence>